<proteinExistence type="predicted"/>
<dbReference type="AlphaFoldDB" id="A0A8D5FI49"/>
<name>A0A8D5FI49_9BACT</name>
<accession>A0A8D5FI49</accession>
<keyword evidence="2" id="KW-1185">Reference proteome</keyword>
<dbReference type="RefSeq" id="WP_228857117.1">
    <property type="nucleotide sequence ID" value="NZ_AP024086.1"/>
</dbReference>
<dbReference type="Proteomes" id="UP000826725">
    <property type="component" value="Chromosome"/>
</dbReference>
<protein>
    <submittedName>
        <fullName evidence="1">Uncharacterized protein</fullName>
    </submittedName>
</protein>
<dbReference type="EMBL" id="AP024086">
    <property type="protein sequence ID" value="BCL61051.1"/>
    <property type="molecule type" value="Genomic_DNA"/>
</dbReference>
<gene>
    <name evidence="1" type="ORF">DGMP_17440</name>
</gene>
<evidence type="ECO:0000313" key="2">
    <source>
        <dbReference type="Proteomes" id="UP000826725"/>
    </source>
</evidence>
<sequence>MKKDFDGKMTFVDSPFQPHAKNEYLKEHLCNSSSSKRMCFIVTEKRSNSWATDLYACERKPNRFTVFH</sequence>
<dbReference type="KEGG" id="dbk:DGMP_17440"/>
<evidence type="ECO:0000313" key="1">
    <source>
        <dbReference type="EMBL" id="BCL61051.1"/>
    </source>
</evidence>
<organism evidence="1 2">
    <name type="scientific">Desulfomarina profundi</name>
    <dbReference type="NCBI Taxonomy" id="2772557"/>
    <lineage>
        <taxon>Bacteria</taxon>
        <taxon>Pseudomonadati</taxon>
        <taxon>Thermodesulfobacteriota</taxon>
        <taxon>Desulfobulbia</taxon>
        <taxon>Desulfobulbales</taxon>
        <taxon>Desulfobulbaceae</taxon>
        <taxon>Desulfomarina</taxon>
    </lineage>
</organism>
<reference evidence="1" key="1">
    <citation type="submission" date="2020-09" db="EMBL/GenBank/DDBJ databases">
        <title>Desulfogranum mesoprofundum gen. nov., sp. nov., a novel mesophilic, sulfate-reducing chemolithoautotroph isolated from a deep-sea hydrothermal vent chimney in the Suiyo Seamount.</title>
        <authorList>
            <person name="Hashimoto Y."/>
            <person name="Nakagawa S."/>
        </authorList>
    </citation>
    <scope>NUCLEOTIDE SEQUENCE</scope>
    <source>
        <strain evidence="1">KT2</strain>
    </source>
</reference>